<dbReference type="InterPro" id="IPR036390">
    <property type="entry name" value="WH_DNA-bd_sf"/>
</dbReference>
<feature type="binding site" evidence="13">
    <location>
        <position position="122"/>
    </location>
    <ligand>
        <name>Zn(2+)</name>
        <dbReference type="ChEBI" id="CHEBI:29105"/>
    </ligand>
</feature>
<keyword evidence="6" id="KW-0678">Repressor</keyword>
<dbReference type="CDD" id="cd07153">
    <property type="entry name" value="Fur_like"/>
    <property type="match status" value="1"/>
</dbReference>
<evidence type="ECO:0000256" key="13">
    <source>
        <dbReference type="PIRSR" id="PIRSR602481-1"/>
    </source>
</evidence>
<dbReference type="InterPro" id="IPR002481">
    <property type="entry name" value="FUR"/>
</dbReference>
<comment type="similarity">
    <text evidence="2">Belongs to the Fur family.</text>
</comment>
<evidence type="ECO:0000256" key="10">
    <source>
        <dbReference type="ARBA" id="ARBA00023015"/>
    </source>
</evidence>
<keyword evidence="16" id="KW-1185">Reference proteome</keyword>
<dbReference type="Proteomes" id="UP000000684">
    <property type="component" value="Chromosome"/>
</dbReference>
<dbReference type="GO" id="GO:1900705">
    <property type="term" value="P:negative regulation of siderophore biosynthetic process"/>
    <property type="evidence" value="ECO:0007669"/>
    <property type="project" value="TreeGrafter"/>
</dbReference>
<keyword evidence="11" id="KW-0238">DNA-binding</keyword>
<proteinExistence type="inferred from homology"/>
<dbReference type="KEGG" id="sfr:Sfri_2338"/>
<evidence type="ECO:0000256" key="14">
    <source>
        <dbReference type="PIRSR" id="PIRSR602481-2"/>
    </source>
</evidence>
<dbReference type="PANTHER" id="PTHR33202:SF2">
    <property type="entry name" value="FERRIC UPTAKE REGULATION PROTEIN"/>
    <property type="match status" value="1"/>
</dbReference>
<dbReference type="Gene3D" id="3.30.1490.190">
    <property type="match status" value="1"/>
</dbReference>
<dbReference type="HOGENOM" id="CLU_096072_3_3_6"/>
<keyword evidence="9 14" id="KW-0408">Iron</keyword>
<dbReference type="NCBIfam" id="NF006999">
    <property type="entry name" value="PRK09462.1"/>
    <property type="match status" value="1"/>
</dbReference>
<dbReference type="Pfam" id="PF01475">
    <property type="entry name" value="FUR"/>
    <property type="match status" value="1"/>
</dbReference>
<evidence type="ECO:0000256" key="11">
    <source>
        <dbReference type="ARBA" id="ARBA00023125"/>
    </source>
</evidence>
<dbReference type="GO" id="GO:0008270">
    <property type="term" value="F:zinc ion binding"/>
    <property type="evidence" value="ECO:0007669"/>
    <property type="project" value="TreeGrafter"/>
</dbReference>
<evidence type="ECO:0000313" key="15">
    <source>
        <dbReference type="EMBL" id="ABI72184.1"/>
    </source>
</evidence>
<evidence type="ECO:0000256" key="5">
    <source>
        <dbReference type="ARBA" id="ARBA00022490"/>
    </source>
</evidence>
<dbReference type="GO" id="GO:0000976">
    <property type="term" value="F:transcription cis-regulatory region binding"/>
    <property type="evidence" value="ECO:0007669"/>
    <property type="project" value="TreeGrafter"/>
</dbReference>
<name>Q080Y1_SHEFN</name>
<feature type="binding site" evidence="14">
    <location>
        <position position="115"/>
    </location>
    <ligand>
        <name>Fe cation</name>
        <dbReference type="ChEBI" id="CHEBI:24875"/>
    </ligand>
</feature>
<evidence type="ECO:0000256" key="8">
    <source>
        <dbReference type="ARBA" id="ARBA00022833"/>
    </source>
</evidence>
<dbReference type="SUPFAM" id="SSF46785">
    <property type="entry name" value="Winged helix' DNA-binding domain"/>
    <property type="match status" value="1"/>
</dbReference>
<evidence type="ECO:0000256" key="4">
    <source>
        <dbReference type="ARBA" id="ARBA00020910"/>
    </source>
</evidence>
<comment type="subunit">
    <text evidence="3">Homodimer.</text>
</comment>
<dbReference type="GO" id="GO:0003700">
    <property type="term" value="F:DNA-binding transcription factor activity"/>
    <property type="evidence" value="ECO:0007669"/>
    <property type="project" value="InterPro"/>
</dbReference>
<feature type="binding site" evidence="14">
    <location>
        <position position="113"/>
    </location>
    <ligand>
        <name>Fe cation</name>
        <dbReference type="ChEBI" id="CHEBI:24875"/>
    </ligand>
</feature>
<gene>
    <name evidence="15" type="ordered locus">Sfri_2338</name>
</gene>
<comment type="cofactor">
    <cofactor evidence="13">
        <name>Zn(2+)</name>
        <dbReference type="ChEBI" id="CHEBI:29105"/>
    </cofactor>
    <text evidence="13">Binds 1 zinc ion per subunit.</text>
</comment>
<protein>
    <recommendedName>
        <fullName evidence="4">Ferric uptake regulation protein</fullName>
    </recommendedName>
</protein>
<dbReference type="GO" id="GO:0045892">
    <property type="term" value="P:negative regulation of DNA-templated transcription"/>
    <property type="evidence" value="ECO:0007669"/>
    <property type="project" value="TreeGrafter"/>
</dbReference>
<evidence type="ECO:0000256" key="6">
    <source>
        <dbReference type="ARBA" id="ARBA00022491"/>
    </source>
</evidence>
<comment type="subcellular location">
    <subcellularLocation>
        <location evidence="1">Cytoplasm</location>
    </subcellularLocation>
</comment>
<dbReference type="EMBL" id="CP000447">
    <property type="protein sequence ID" value="ABI72184.1"/>
    <property type="molecule type" value="Genomic_DNA"/>
</dbReference>
<dbReference type="Gene3D" id="1.10.10.10">
    <property type="entry name" value="Winged helix-like DNA-binding domain superfamily/Winged helix DNA-binding domain"/>
    <property type="match status" value="1"/>
</dbReference>
<feature type="binding site" evidence="14">
    <location>
        <position position="151"/>
    </location>
    <ligand>
        <name>Fe cation</name>
        <dbReference type="ChEBI" id="CHEBI:24875"/>
    </ligand>
</feature>
<feature type="binding site" evidence="13">
    <location>
        <position position="159"/>
    </location>
    <ligand>
        <name>Zn(2+)</name>
        <dbReference type="ChEBI" id="CHEBI:29105"/>
    </ligand>
</feature>
<keyword evidence="7 13" id="KW-0479">Metal-binding</keyword>
<sequence>MFLDSRHIMIRISTDEPIGSAIKRLAMTDGNQALKKAGLKITLPRVKILELMQSPDNQHISAEDLYKKLLEIGEEIGLATVYRVLNQFDDAGILNRHHFESGKAVFEMSTQQHHDHLVCLTCDKVIEFSDDVIERRQDEIAMRHNIKLTHHSLYLYGHCTNDTCDHADE</sequence>
<dbReference type="AlphaFoldDB" id="Q080Y1"/>
<keyword evidence="5" id="KW-0963">Cytoplasm</keyword>
<keyword evidence="10" id="KW-0805">Transcription regulation</keyword>
<dbReference type="eggNOG" id="COG0735">
    <property type="taxonomic scope" value="Bacteria"/>
</dbReference>
<evidence type="ECO:0000313" key="16">
    <source>
        <dbReference type="Proteomes" id="UP000000684"/>
    </source>
</evidence>
<reference evidence="15 16" key="1">
    <citation type="submission" date="2006-08" db="EMBL/GenBank/DDBJ databases">
        <title>Complete sequence of Shewanella frigidimarina NCIMB 400.</title>
        <authorList>
            <consortium name="US DOE Joint Genome Institute"/>
            <person name="Copeland A."/>
            <person name="Lucas S."/>
            <person name="Lapidus A."/>
            <person name="Barry K."/>
            <person name="Detter J.C."/>
            <person name="Glavina del Rio T."/>
            <person name="Hammon N."/>
            <person name="Israni S."/>
            <person name="Dalin E."/>
            <person name="Tice H."/>
            <person name="Pitluck S."/>
            <person name="Fredrickson J.K."/>
            <person name="Kolker E."/>
            <person name="McCuel L.A."/>
            <person name="DiChristina T."/>
            <person name="Nealson K.H."/>
            <person name="Newman D."/>
            <person name="Tiedje J.M."/>
            <person name="Zhou J."/>
            <person name="Romine M.F."/>
            <person name="Culley D.E."/>
            <person name="Serres M."/>
            <person name="Chertkov O."/>
            <person name="Brettin T."/>
            <person name="Bruce D."/>
            <person name="Han C."/>
            <person name="Tapia R."/>
            <person name="Gilna P."/>
            <person name="Schmutz J."/>
            <person name="Larimer F."/>
            <person name="Land M."/>
            <person name="Hauser L."/>
            <person name="Kyrpides N."/>
            <person name="Mikhailova N."/>
            <person name="Richardson P."/>
        </authorList>
    </citation>
    <scope>NUCLEOTIDE SEQUENCE [LARGE SCALE GENOMIC DNA]</scope>
    <source>
        <strain evidence="15 16">NCIMB 400</strain>
    </source>
</reference>
<evidence type="ECO:0000256" key="3">
    <source>
        <dbReference type="ARBA" id="ARBA00011738"/>
    </source>
</evidence>
<evidence type="ECO:0000256" key="1">
    <source>
        <dbReference type="ARBA" id="ARBA00004496"/>
    </source>
</evidence>
<dbReference type="FunFam" id="3.30.1490.190:FF:000001">
    <property type="entry name" value="Ferric uptake regulation protein"/>
    <property type="match status" value="1"/>
</dbReference>
<comment type="cofactor">
    <cofactor evidence="14">
        <name>Mn(2+)</name>
        <dbReference type="ChEBI" id="CHEBI:29035"/>
    </cofactor>
    <cofactor evidence="14">
        <name>Fe(2+)</name>
        <dbReference type="ChEBI" id="CHEBI:29033"/>
    </cofactor>
    <text evidence="14">Binds 1 Mn(2+) or Fe(2+) ion per subunit.</text>
</comment>
<accession>Q080Y1</accession>
<dbReference type="FunFam" id="1.10.10.10:FF:000007">
    <property type="entry name" value="Ferric uptake regulation protein"/>
    <property type="match status" value="1"/>
</dbReference>
<organism evidence="15 16">
    <name type="scientific">Shewanella frigidimarina (strain NCIMB 400)</name>
    <dbReference type="NCBI Taxonomy" id="318167"/>
    <lineage>
        <taxon>Bacteria</taxon>
        <taxon>Pseudomonadati</taxon>
        <taxon>Pseudomonadota</taxon>
        <taxon>Gammaproteobacteria</taxon>
        <taxon>Alteromonadales</taxon>
        <taxon>Shewanellaceae</taxon>
        <taxon>Shewanella</taxon>
    </lineage>
</organism>
<evidence type="ECO:0000256" key="2">
    <source>
        <dbReference type="ARBA" id="ARBA00007957"/>
    </source>
</evidence>
<dbReference type="GO" id="GO:0005829">
    <property type="term" value="C:cytosol"/>
    <property type="evidence" value="ECO:0007669"/>
    <property type="project" value="TreeGrafter"/>
</dbReference>
<keyword evidence="12" id="KW-0804">Transcription</keyword>
<evidence type="ECO:0000256" key="9">
    <source>
        <dbReference type="ARBA" id="ARBA00023004"/>
    </source>
</evidence>
<feature type="binding site" evidence="13">
    <location>
        <position position="119"/>
    </location>
    <ligand>
        <name>Zn(2+)</name>
        <dbReference type="ChEBI" id="CHEBI:29105"/>
    </ligand>
</feature>
<keyword evidence="8 13" id="KW-0862">Zinc</keyword>
<dbReference type="PANTHER" id="PTHR33202">
    <property type="entry name" value="ZINC UPTAKE REGULATION PROTEIN"/>
    <property type="match status" value="1"/>
</dbReference>
<dbReference type="InterPro" id="IPR043135">
    <property type="entry name" value="Fur_C"/>
</dbReference>
<dbReference type="STRING" id="318167.Sfri_2338"/>
<feature type="binding site" evidence="14">
    <location>
        <position position="134"/>
    </location>
    <ligand>
        <name>Fe cation</name>
        <dbReference type="ChEBI" id="CHEBI:24875"/>
    </ligand>
</feature>
<evidence type="ECO:0000256" key="12">
    <source>
        <dbReference type="ARBA" id="ARBA00023163"/>
    </source>
</evidence>
<evidence type="ECO:0000256" key="7">
    <source>
        <dbReference type="ARBA" id="ARBA00022723"/>
    </source>
</evidence>
<dbReference type="InterPro" id="IPR036388">
    <property type="entry name" value="WH-like_DNA-bd_sf"/>
</dbReference>